<dbReference type="PANTHER" id="PTHR22781">
    <property type="entry name" value="DELTA ADAPTIN-RELATED"/>
    <property type="match status" value="1"/>
</dbReference>
<evidence type="ECO:0000259" key="7">
    <source>
        <dbReference type="Pfam" id="PF01602"/>
    </source>
</evidence>
<dbReference type="PANTHER" id="PTHR22781:SF12">
    <property type="entry name" value="AP-3 COMPLEX SUBUNIT DELTA-1"/>
    <property type="match status" value="1"/>
</dbReference>
<dbReference type="InterPro" id="IPR002553">
    <property type="entry name" value="Clathrin/coatomer_adapt-like_N"/>
</dbReference>
<feature type="domain" description="Clathrin/coatomer adaptor adaptin-like N-terminal" evidence="7">
    <location>
        <begin position="151"/>
        <end position="208"/>
    </location>
</feature>
<evidence type="ECO:0000256" key="1">
    <source>
        <dbReference type="ARBA" id="ARBA00004308"/>
    </source>
</evidence>
<dbReference type="GO" id="GO:0010008">
    <property type="term" value="C:endosome membrane"/>
    <property type="evidence" value="ECO:0007669"/>
    <property type="project" value="TreeGrafter"/>
</dbReference>
<organism evidence="8 9">
    <name type="scientific">Rotaria sordida</name>
    <dbReference type="NCBI Taxonomy" id="392033"/>
    <lineage>
        <taxon>Eukaryota</taxon>
        <taxon>Metazoa</taxon>
        <taxon>Spiralia</taxon>
        <taxon>Gnathifera</taxon>
        <taxon>Rotifera</taxon>
        <taxon>Eurotatoria</taxon>
        <taxon>Bdelloidea</taxon>
        <taxon>Philodinida</taxon>
        <taxon>Philodinidae</taxon>
        <taxon>Rotaria</taxon>
    </lineage>
</organism>
<dbReference type="InterPro" id="IPR011989">
    <property type="entry name" value="ARM-like"/>
</dbReference>
<evidence type="ECO:0000313" key="8">
    <source>
        <dbReference type="EMBL" id="CAF1443370.1"/>
    </source>
</evidence>
<protein>
    <recommendedName>
        <fullName evidence="7">Clathrin/coatomer adaptor adaptin-like N-terminal domain-containing protein</fullName>
    </recommendedName>
</protein>
<dbReference type="GO" id="GO:0048499">
    <property type="term" value="P:synaptic vesicle membrane organization"/>
    <property type="evidence" value="ECO:0007669"/>
    <property type="project" value="TreeGrafter"/>
</dbReference>
<dbReference type="GO" id="GO:0006896">
    <property type="term" value="P:Golgi to vacuole transport"/>
    <property type="evidence" value="ECO:0007669"/>
    <property type="project" value="TreeGrafter"/>
</dbReference>
<evidence type="ECO:0000256" key="2">
    <source>
        <dbReference type="ARBA" id="ARBA00006613"/>
    </source>
</evidence>
<dbReference type="InterPro" id="IPR017105">
    <property type="entry name" value="AP3_complex_dsu"/>
</dbReference>
<dbReference type="Pfam" id="PF01602">
    <property type="entry name" value="Adaptin_N"/>
    <property type="match status" value="2"/>
</dbReference>
<dbReference type="InterPro" id="IPR002347">
    <property type="entry name" value="SDR_fam"/>
</dbReference>
<comment type="subcellular location">
    <subcellularLocation>
        <location evidence="1">Endomembrane system</location>
    </subcellularLocation>
</comment>
<dbReference type="GO" id="GO:0098830">
    <property type="term" value="C:presynaptic endosome"/>
    <property type="evidence" value="ECO:0007669"/>
    <property type="project" value="TreeGrafter"/>
</dbReference>
<sequence>MSSQGQTIYFISGANRGIGLGFVQALSKRPNTVIYAGVRNPNNANELQKLNSLTKNIHIVKLESISESDAKAAAVKIENISGYIDVVIANAGILNYQGPLVTTPIKEDLNSPSMYETDIAMSDLSCFINSDLARDLANEIMTLIFVPISSDLPNNNASIQLCVQKLRILIEDSDQNLKYIGLLAMSTILHTHPKSIQSHSDLIMHCLNLLSRMDLNSPSMYEAGIAMSDLSCFINSDLARDLANDIMTLMTSTKPYILFLNNPDILKSAFPRLNEKLEDSDSVLISISSDLPNHNFSIQLGAQKLRILIEDSDRNLKYIALLAMPKILHTRPKSVQSYSDLIMRCLDDKDESIPLRGLDPLFRMNNDKTLIQQLLSLTIDKMSLFLSSGDVEAQERVGHLFFLF</sequence>
<evidence type="ECO:0000256" key="4">
    <source>
        <dbReference type="ARBA" id="ARBA00022737"/>
    </source>
</evidence>
<dbReference type="GO" id="GO:0006623">
    <property type="term" value="P:protein targeting to vacuole"/>
    <property type="evidence" value="ECO:0007669"/>
    <property type="project" value="TreeGrafter"/>
</dbReference>
<gene>
    <name evidence="8" type="ORF">SEV965_LOCUS33340</name>
</gene>
<dbReference type="GO" id="GO:0030123">
    <property type="term" value="C:AP-3 adaptor complex"/>
    <property type="evidence" value="ECO:0007669"/>
    <property type="project" value="InterPro"/>
</dbReference>
<comment type="caution">
    <text evidence="8">The sequence shown here is derived from an EMBL/GenBank/DDBJ whole genome shotgun (WGS) entry which is preliminary data.</text>
</comment>
<name>A0A815P2S1_9BILA</name>
<dbReference type="PRINTS" id="PR00081">
    <property type="entry name" value="GDHRDH"/>
</dbReference>
<dbReference type="InterPro" id="IPR016024">
    <property type="entry name" value="ARM-type_fold"/>
</dbReference>
<dbReference type="AlphaFoldDB" id="A0A815P2S1"/>
<dbReference type="SUPFAM" id="SSF51735">
    <property type="entry name" value="NAD(P)-binding Rossmann-fold domains"/>
    <property type="match status" value="1"/>
</dbReference>
<dbReference type="GO" id="GO:0098943">
    <property type="term" value="P:neurotransmitter receptor transport, postsynaptic endosome to lysosome"/>
    <property type="evidence" value="ECO:0007669"/>
    <property type="project" value="TreeGrafter"/>
</dbReference>
<feature type="domain" description="Clathrin/coatomer adaptor adaptin-like N-terminal" evidence="7">
    <location>
        <begin position="290"/>
        <end position="370"/>
    </location>
</feature>
<evidence type="ECO:0000256" key="3">
    <source>
        <dbReference type="ARBA" id="ARBA00022448"/>
    </source>
</evidence>
<dbReference type="Pfam" id="PF00106">
    <property type="entry name" value="adh_short"/>
    <property type="match status" value="1"/>
</dbReference>
<comment type="similarity">
    <text evidence="2">Belongs to the adaptor complexes large subunit family.</text>
</comment>
<dbReference type="SUPFAM" id="SSF48371">
    <property type="entry name" value="ARM repeat"/>
    <property type="match status" value="2"/>
</dbReference>
<reference evidence="8" key="1">
    <citation type="submission" date="2021-02" db="EMBL/GenBank/DDBJ databases">
        <authorList>
            <person name="Nowell W R."/>
        </authorList>
    </citation>
    <scope>NUCLEOTIDE SEQUENCE</scope>
</reference>
<dbReference type="GO" id="GO:1904115">
    <property type="term" value="C:axon cytoplasm"/>
    <property type="evidence" value="ECO:0007669"/>
    <property type="project" value="GOC"/>
</dbReference>
<evidence type="ECO:0000256" key="5">
    <source>
        <dbReference type="ARBA" id="ARBA00022927"/>
    </source>
</evidence>
<dbReference type="InterPro" id="IPR036291">
    <property type="entry name" value="NAD(P)-bd_dom_sf"/>
</dbReference>
<keyword evidence="5" id="KW-0653">Protein transport</keyword>
<dbReference type="EMBL" id="CAJNOU010004479">
    <property type="protein sequence ID" value="CAF1443370.1"/>
    <property type="molecule type" value="Genomic_DNA"/>
</dbReference>
<evidence type="ECO:0000256" key="6">
    <source>
        <dbReference type="ARBA" id="ARBA00023136"/>
    </source>
</evidence>
<dbReference type="GO" id="GO:0043195">
    <property type="term" value="C:terminal bouton"/>
    <property type="evidence" value="ECO:0007669"/>
    <property type="project" value="TreeGrafter"/>
</dbReference>
<evidence type="ECO:0000313" key="9">
    <source>
        <dbReference type="Proteomes" id="UP000663889"/>
    </source>
</evidence>
<accession>A0A815P2S1</accession>
<dbReference type="Proteomes" id="UP000663889">
    <property type="component" value="Unassembled WGS sequence"/>
</dbReference>
<dbReference type="GO" id="GO:0016182">
    <property type="term" value="P:synaptic vesicle budding from endosome"/>
    <property type="evidence" value="ECO:0007669"/>
    <property type="project" value="TreeGrafter"/>
</dbReference>
<dbReference type="Gene3D" id="1.25.10.10">
    <property type="entry name" value="Leucine-rich Repeat Variant"/>
    <property type="match status" value="3"/>
</dbReference>
<dbReference type="Gene3D" id="3.40.50.720">
    <property type="entry name" value="NAD(P)-binding Rossmann-like Domain"/>
    <property type="match status" value="1"/>
</dbReference>
<proteinExistence type="inferred from homology"/>
<keyword evidence="6" id="KW-0472">Membrane</keyword>
<keyword evidence="3" id="KW-0813">Transport</keyword>
<keyword evidence="4" id="KW-0677">Repeat</keyword>
<dbReference type="GO" id="GO:0048490">
    <property type="term" value="P:anterograde synaptic vesicle transport"/>
    <property type="evidence" value="ECO:0007669"/>
    <property type="project" value="TreeGrafter"/>
</dbReference>